<evidence type="ECO:0000256" key="5">
    <source>
        <dbReference type="SAM" id="MobiDB-lite"/>
    </source>
</evidence>
<dbReference type="InterPro" id="IPR001623">
    <property type="entry name" value="DnaJ_domain"/>
</dbReference>
<evidence type="ECO:0000256" key="3">
    <source>
        <dbReference type="ARBA" id="ARBA00013252"/>
    </source>
</evidence>
<dbReference type="NCBIfam" id="NF002018">
    <property type="entry name" value="PRK00823.1-3"/>
    <property type="match status" value="1"/>
</dbReference>
<comment type="similarity">
    <text evidence="2">Belongs to the pterin-4-alpha-carbinolamine dehydratase family.</text>
</comment>
<dbReference type="GO" id="GO:0005759">
    <property type="term" value="C:mitochondrial matrix"/>
    <property type="evidence" value="ECO:0007669"/>
    <property type="project" value="TreeGrafter"/>
</dbReference>
<comment type="catalytic activity">
    <reaction evidence="1">
        <text>(4aS,6R)-4a-hydroxy-L-erythro-5,6,7,8-tetrahydrobiopterin = (6R)-L-erythro-6,7-dihydrobiopterin + H2O</text>
        <dbReference type="Rhea" id="RHEA:11920"/>
        <dbReference type="ChEBI" id="CHEBI:15377"/>
        <dbReference type="ChEBI" id="CHEBI:15642"/>
        <dbReference type="ChEBI" id="CHEBI:43120"/>
        <dbReference type="EC" id="4.2.1.96"/>
    </reaction>
</comment>
<dbReference type="Gene3D" id="3.30.1360.20">
    <property type="entry name" value="Transcriptional coactivator/pterin dehydratase"/>
    <property type="match status" value="1"/>
</dbReference>
<dbReference type="InterPro" id="IPR058917">
    <property type="entry name" value="RESC6_dom"/>
</dbReference>
<dbReference type="EC" id="4.2.1.96" evidence="3"/>
<dbReference type="CDD" id="cd00914">
    <property type="entry name" value="PCD_DCoH_subfamily_b"/>
    <property type="match status" value="1"/>
</dbReference>
<dbReference type="SUPFAM" id="SSF48371">
    <property type="entry name" value="ARM repeat"/>
    <property type="match status" value="1"/>
</dbReference>
<feature type="region of interest" description="Disordered" evidence="5">
    <location>
        <begin position="571"/>
        <end position="591"/>
    </location>
</feature>
<dbReference type="InterPro" id="IPR036428">
    <property type="entry name" value="PCD_sf"/>
</dbReference>
<dbReference type="Proteomes" id="UP000572268">
    <property type="component" value="Unassembled WGS sequence"/>
</dbReference>
<dbReference type="Pfam" id="PF26188">
    <property type="entry name" value="RESC6"/>
    <property type="match status" value="1"/>
</dbReference>
<dbReference type="GO" id="GO:0035770">
    <property type="term" value="C:ribonucleoprotein granule"/>
    <property type="evidence" value="ECO:0007669"/>
    <property type="project" value="TreeGrafter"/>
</dbReference>
<accession>A0A7J6LIV2</accession>
<dbReference type="PANTHER" id="PTHR21228">
    <property type="entry name" value="FAST LEU-RICH DOMAIN-CONTAINING"/>
    <property type="match status" value="1"/>
</dbReference>
<dbReference type="PROSITE" id="PS50076">
    <property type="entry name" value="DNAJ_2"/>
    <property type="match status" value="1"/>
</dbReference>
<dbReference type="SUPFAM" id="SSF55248">
    <property type="entry name" value="PCD-like"/>
    <property type="match status" value="1"/>
</dbReference>
<dbReference type="GO" id="GO:0008124">
    <property type="term" value="F:4-alpha-hydroxytetrahydrobiopterin dehydratase activity"/>
    <property type="evidence" value="ECO:0007669"/>
    <property type="project" value="UniProtKB-EC"/>
</dbReference>
<name>A0A7J6LIV2_PEROL</name>
<dbReference type="GO" id="GO:0003723">
    <property type="term" value="F:RNA binding"/>
    <property type="evidence" value="ECO:0007669"/>
    <property type="project" value="TreeGrafter"/>
</dbReference>
<dbReference type="InterPro" id="IPR016024">
    <property type="entry name" value="ARM-type_fold"/>
</dbReference>
<proteinExistence type="inferred from homology"/>
<dbReference type="EMBL" id="JABANN010000441">
    <property type="protein sequence ID" value="KAF4659207.1"/>
    <property type="molecule type" value="Genomic_DNA"/>
</dbReference>
<feature type="domain" description="J" evidence="6">
    <location>
        <begin position="26"/>
        <end position="94"/>
    </location>
</feature>
<dbReference type="SUPFAM" id="SSF46565">
    <property type="entry name" value="Chaperone J-domain"/>
    <property type="match status" value="1"/>
</dbReference>
<keyword evidence="4" id="KW-0456">Lyase</keyword>
<dbReference type="GO" id="GO:0006729">
    <property type="term" value="P:tetrahydrobiopterin biosynthetic process"/>
    <property type="evidence" value="ECO:0007669"/>
    <property type="project" value="InterPro"/>
</dbReference>
<dbReference type="GO" id="GO:0000963">
    <property type="term" value="P:mitochondrial RNA processing"/>
    <property type="evidence" value="ECO:0007669"/>
    <property type="project" value="TreeGrafter"/>
</dbReference>
<dbReference type="HAMAP" id="MF_00434">
    <property type="entry name" value="Pterin_4_alpha"/>
    <property type="match status" value="1"/>
</dbReference>
<gene>
    <name evidence="7" type="ORF">FOL46_006691</name>
</gene>
<dbReference type="GO" id="GO:0044528">
    <property type="term" value="P:regulation of mitochondrial mRNA stability"/>
    <property type="evidence" value="ECO:0007669"/>
    <property type="project" value="TreeGrafter"/>
</dbReference>
<evidence type="ECO:0000256" key="1">
    <source>
        <dbReference type="ARBA" id="ARBA00001554"/>
    </source>
</evidence>
<reference evidence="7 8" key="1">
    <citation type="submission" date="2020-04" db="EMBL/GenBank/DDBJ databases">
        <title>Perkinsus olseni comparative genomics.</title>
        <authorList>
            <person name="Bogema D.R."/>
        </authorList>
    </citation>
    <scope>NUCLEOTIDE SEQUENCE [LARGE SCALE GENOMIC DNA]</scope>
    <source>
        <strain evidence="7">ATCC PRA-31</strain>
    </source>
</reference>
<dbReference type="Pfam" id="PF01329">
    <property type="entry name" value="Pterin_4a"/>
    <property type="match status" value="1"/>
</dbReference>
<evidence type="ECO:0000313" key="7">
    <source>
        <dbReference type="EMBL" id="KAF4659207.1"/>
    </source>
</evidence>
<dbReference type="InterPro" id="IPR018253">
    <property type="entry name" value="DnaJ_domain_CS"/>
</dbReference>
<dbReference type="Pfam" id="PF00226">
    <property type="entry name" value="DnaJ"/>
    <property type="match status" value="1"/>
</dbReference>
<evidence type="ECO:0000313" key="8">
    <source>
        <dbReference type="Proteomes" id="UP000572268"/>
    </source>
</evidence>
<evidence type="ECO:0000256" key="4">
    <source>
        <dbReference type="ARBA" id="ARBA00023239"/>
    </source>
</evidence>
<dbReference type="InterPro" id="IPR050870">
    <property type="entry name" value="FAST_kinase"/>
</dbReference>
<dbReference type="InterPro" id="IPR001533">
    <property type="entry name" value="Pterin_deHydtase"/>
</dbReference>
<protein>
    <recommendedName>
        <fullName evidence="3">4a-hydroxytetrahydrobiopterin dehydratase</fullName>
        <ecNumber evidence="3">4.2.1.96</ecNumber>
    </recommendedName>
</protein>
<dbReference type="PROSITE" id="PS00636">
    <property type="entry name" value="DNAJ_1"/>
    <property type="match status" value="1"/>
</dbReference>
<organism evidence="7 8">
    <name type="scientific">Perkinsus olseni</name>
    <name type="common">Perkinsus atlanticus</name>
    <dbReference type="NCBI Taxonomy" id="32597"/>
    <lineage>
        <taxon>Eukaryota</taxon>
        <taxon>Sar</taxon>
        <taxon>Alveolata</taxon>
        <taxon>Perkinsozoa</taxon>
        <taxon>Perkinsea</taxon>
        <taxon>Perkinsida</taxon>
        <taxon>Perkinsidae</taxon>
        <taxon>Perkinsus</taxon>
    </lineage>
</organism>
<sequence>MAIDCEEAAFYRQVVDESKDDASSIDLYDVLRVEREASPKDIKKAYRKLAVRWHPDKHRNDFDKKFAESVFKLIAGAYEVLSDEDSRADYDAGGFNSGIFCTDGAFAGGGFSCPDPSDSEAFETFFKNFFDDTDTTGKQYGEWSLNDLDNYTQLNMAHVERDSPHMVDIVKCGMRYLAAVVDDFDVKNVALLRHDRIDCIYVLLAYDMERSLSQETFFDGYGISYYDAPLQSAIAPRWLDCNNTDGRPVDQETTSLKELSLDDKDGLNLRFIARQEAEKAYLASQGLTPDDFLLLVQCCVQSPLSRAVNGTPRAPSLTMPGATKLTTQQVATMIASRTPKWTQVGAAEKISRNFKFRNFNEAFGFMTRVALYAEKADHHPNWYNVYNKVDVELSTHDAGGVTEKDFSLAEKMDKIADTMGQSSLDLTPTMPPSPPLFTHRGQSGIFRSSIRGASPRVLPNVALIEALLLSELAPASRASFASSPSSFNNLFDEPPGDVDEYGEVGQGPAVTSQIIRRDRGGKFEKAYHLGAFADKKKDKLGKSAKAERDAFWADIRSQSQSKYVRVTQLNKDRREARKKHREEQGSIEEPQATKALEEFFEEGKVAEDLKSKFGELPQVGFVPSASISTLGDPLERTEEQGKPRSTLVEANETAVGEVGQAKQVTDFVERGMLTPEKGRLESLLRGTSSVEALLTSNPECLALQHRLSKSKTSGQVLALVADELEVMDGINLATALHRIAKHSKSYQVSQVANDPRYTALTDRLGAYLSSLDGVGLMNTLWALLRLNTASPRWISELLDRCINSVDQLEPKQLGQGLYCVYRMSKHVAPTDAVKALQSALHGQVRARLDDFTDSHELVSVCTSLAKLGVRDETVFSALGSRVSDKMDDFDMEDIAAVSWAFARAKFTDRELFRKIRESLTVRTTECSVKSLVSLTWSLSKLGETGGEEDLFRYTLAPTIRSYMLEYSVQDLCALAWSFANANINDVDFMSDIAHALMPKTRDMNCQDVCSAVVALASLHYSHKELFEALKQQSFRLMQTFTPLQLSRTLYGFGVAGVRDKKLFYEMALTSIGKLHLMYAKNVCDILSALMEADYLIPELTRPLLDHLGRQLDRLGPTECVQLLTVVAHVEPSEQRSSLGEAVAEQLRPKMKTTVRWIPSGPEIADVLQSFVLLELNNDRLLENTLMMLSPASKAPSCTSDIFLRILGSCADMPQRSRDTVKVLLHKHVGLQNAFNRLFEELCSSTVSKLDQETLADLVYACARIGYDDGMFVQRLIEHVDQHLASSGGFHSFQSMARIVYALCELNTRLDMARVLCREAIDGHMWEGGSGDDILMLAWAAVFLSLPPPMELMTEMCILFEERLPTQLLMAQQIAVQLEYSDDYVDVNWDDPRVDTFVKDVRTIKRNDLYPVVYGKKANHRGTALMHTTTAASWVSAALEQLRIPHKSSFVIDNLYRVAAGFPGQMAALDVLCPDSLVSPGGTRPLGSAAMRHRQLAALGWAVKDVTQREVYDAIVTRSVNSFIAKQIGPIHPNAVKYIEWGKVEVPDIEVKDSDGFPNACGDTGKKEAQLQYEEEMLADIFGQDPQPITTLGG</sequence>
<evidence type="ECO:0000256" key="2">
    <source>
        <dbReference type="ARBA" id="ARBA00006472"/>
    </source>
</evidence>
<evidence type="ECO:0000259" key="6">
    <source>
        <dbReference type="PROSITE" id="PS50076"/>
    </source>
</evidence>
<dbReference type="InterPro" id="IPR036869">
    <property type="entry name" value="J_dom_sf"/>
</dbReference>
<dbReference type="CDD" id="cd06257">
    <property type="entry name" value="DnaJ"/>
    <property type="match status" value="1"/>
</dbReference>
<dbReference type="SMART" id="SM00271">
    <property type="entry name" value="DnaJ"/>
    <property type="match status" value="1"/>
</dbReference>
<dbReference type="PANTHER" id="PTHR21228:SF40">
    <property type="entry name" value="LD45607P"/>
    <property type="match status" value="1"/>
</dbReference>
<dbReference type="Gene3D" id="1.10.287.110">
    <property type="entry name" value="DnaJ domain"/>
    <property type="match status" value="1"/>
</dbReference>
<dbReference type="PRINTS" id="PR00625">
    <property type="entry name" value="JDOMAIN"/>
</dbReference>
<comment type="caution">
    <text evidence="7">The sequence shown here is derived from an EMBL/GenBank/DDBJ whole genome shotgun (WGS) entry which is preliminary data.</text>
</comment>